<sequence>MMQSVAPVLDVLIVGAGISGIGCACHLVRELPGKSWTILESRGDLGGTWDLFRYPGIRSDSDLFTFGYDFRPWKSRNAIASADEIMAYLRDTAAEYGVDEKIRFHHRVISADWRSDEAVWHVTARREDTGETVQLRARWLFGATGYYDYAQGYRPDFEGEESFAGPIIHPQHWPEDFDATGKRIAVIGSGATAVTLVPALAETAAHVTQVQRTPTYVLPVPSEDKIAAFLRKVLPEKTAYGLARRRHVLRQRWTWLVCQKYPEFARRFIRKANMAALPEGFDVDTHFNPPYAPWDQRLCIVPDGDFYRSIRAGKASIVTGGIERFTETGLRMASGEEIEADAIVTATGLNLKLFGGTALNVDGKRVDPAERLVFKGMMLDGVPNFAFAVGYTNSSWTLKVGLLCQYFCRLLAYMDEHEWAAVEARRPEGEMRARPLLDFEAGYVKRALDSLPKQGDGPPWQMTFDYIEDARMVRRGPVADPALHFAPYPASHVQAAE</sequence>
<comment type="caution">
    <text evidence="7">The sequence shown here is derived from an EMBL/GenBank/DDBJ whole genome shotgun (WGS) entry which is preliminary data.</text>
</comment>
<dbReference type="EC" id="1.14.13.-" evidence="7"/>
<dbReference type="PANTHER" id="PTHR43872">
    <property type="entry name" value="MONOOXYGENASE, PUTATIVE (AFU_ORTHOLOGUE AFUA_8G02570)-RELATED"/>
    <property type="match status" value="1"/>
</dbReference>
<dbReference type="InterPro" id="IPR051820">
    <property type="entry name" value="FAD-binding_MO"/>
</dbReference>
<comment type="similarity">
    <text evidence="2">Belongs to the FAD-binding monooxygenase family.</text>
</comment>
<dbReference type="Pfam" id="PF13450">
    <property type="entry name" value="NAD_binding_8"/>
    <property type="match status" value="1"/>
</dbReference>
<evidence type="ECO:0000256" key="1">
    <source>
        <dbReference type="ARBA" id="ARBA00001974"/>
    </source>
</evidence>
<evidence type="ECO:0000256" key="2">
    <source>
        <dbReference type="ARBA" id="ARBA00010139"/>
    </source>
</evidence>
<organism evidence="7 8">
    <name type="scientific">Lutimaribacter marinistellae</name>
    <dbReference type="NCBI Taxonomy" id="1820329"/>
    <lineage>
        <taxon>Bacteria</taxon>
        <taxon>Pseudomonadati</taxon>
        <taxon>Pseudomonadota</taxon>
        <taxon>Alphaproteobacteria</taxon>
        <taxon>Rhodobacterales</taxon>
        <taxon>Roseobacteraceae</taxon>
        <taxon>Lutimaribacter</taxon>
    </lineage>
</organism>
<dbReference type="EMBL" id="JBHRXI010000015">
    <property type="protein sequence ID" value="MFC3614853.1"/>
    <property type="molecule type" value="Genomic_DNA"/>
</dbReference>
<proteinExistence type="inferred from homology"/>
<evidence type="ECO:0000313" key="7">
    <source>
        <dbReference type="EMBL" id="MFC3614853.1"/>
    </source>
</evidence>
<evidence type="ECO:0000313" key="8">
    <source>
        <dbReference type="Proteomes" id="UP001595629"/>
    </source>
</evidence>
<evidence type="ECO:0000256" key="5">
    <source>
        <dbReference type="ARBA" id="ARBA00023002"/>
    </source>
</evidence>
<dbReference type="Gene3D" id="3.50.50.60">
    <property type="entry name" value="FAD/NAD(P)-binding domain"/>
    <property type="match status" value="2"/>
</dbReference>
<dbReference type="SUPFAM" id="SSF51905">
    <property type="entry name" value="FAD/NAD(P)-binding domain"/>
    <property type="match status" value="2"/>
</dbReference>
<keyword evidence="4" id="KW-0274">FAD</keyword>
<evidence type="ECO:0000256" key="3">
    <source>
        <dbReference type="ARBA" id="ARBA00022630"/>
    </source>
</evidence>
<evidence type="ECO:0000256" key="4">
    <source>
        <dbReference type="ARBA" id="ARBA00022827"/>
    </source>
</evidence>
<dbReference type="GO" id="GO:0004497">
    <property type="term" value="F:monooxygenase activity"/>
    <property type="evidence" value="ECO:0007669"/>
    <property type="project" value="UniProtKB-KW"/>
</dbReference>
<dbReference type="Proteomes" id="UP001595629">
    <property type="component" value="Unassembled WGS sequence"/>
</dbReference>
<gene>
    <name evidence="7" type="ORF">ACFORG_13870</name>
</gene>
<keyword evidence="3" id="KW-0285">Flavoprotein</keyword>
<dbReference type="PANTHER" id="PTHR43872:SF1">
    <property type="entry name" value="MONOOXYGENASE, PUTATIVE (AFU_ORTHOLOGUE AFUA_8G02570)-RELATED"/>
    <property type="match status" value="1"/>
</dbReference>
<dbReference type="RefSeq" id="WP_386736131.1">
    <property type="nucleotide sequence ID" value="NZ_JBHRXI010000015.1"/>
</dbReference>
<accession>A0ABV7TI01</accession>
<comment type="cofactor">
    <cofactor evidence="1">
        <name>FAD</name>
        <dbReference type="ChEBI" id="CHEBI:57692"/>
    </cofactor>
</comment>
<dbReference type="Pfam" id="PF00743">
    <property type="entry name" value="FMO-like"/>
    <property type="match status" value="1"/>
</dbReference>
<keyword evidence="6 7" id="KW-0503">Monooxygenase</keyword>
<dbReference type="InterPro" id="IPR020946">
    <property type="entry name" value="Flavin_mOase-like"/>
</dbReference>
<protein>
    <submittedName>
        <fullName evidence="7">Flavin-containing monooxygenase</fullName>
        <ecNumber evidence="7">1.14.13.-</ecNumber>
    </submittedName>
</protein>
<keyword evidence="8" id="KW-1185">Reference proteome</keyword>
<keyword evidence="5 7" id="KW-0560">Oxidoreductase</keyword>
<reference evidence="8" key="1">
    <citation type="journal article" date="2019" name="Int. J. Syst. Evol. Microbiol.">
        <title>The Global Catalogue of Microorganisms (GCM) 10K type strain sequencing project: providing services to taxonomists for standard genome sequencing and annotation.</title>
        <authorList>
            <consortium name="The Broad Institute Genomics Platform"/>
            <consortium name="The Broad Institute Genome Sequencing Center for Infectious Disease"/>
            <person name="Wu L."/>
            <person name="Ma J."/>
        </authorList>
    </citation>
    <scope>NUCLEOTIDE SEQUENCE [LARGE SCALE GENOMIC DNA]</scope>
    <source>
        <strain evidence="8">KCTC 42911</strain>
    </source>
</reference>
<name>A0ABV7TI01_9RHOB</name>
<evidence type="ECO:0000256" key="6">
    <source>
        <dbReference type="ARBA" id="ARBA00023033"/>
    </source>
</evidence>
<dbReference type="InterPro" id="IPR036188">
    <property type="entry name" value="FAD/NAD-bd_sf"/>
</dbReference>